<dbReference type="NCBIfam" id="NF041874">
    <property type="entry name" value="EPS_EpsC"/>
    <property type="match status" value="1"/>
</dbReference>
<dbReference type="SUPFAM" id="SSF51161">
    <property type="entry name" value="Trimeric LpxA-like enzymes"/>
    <property type="match status" value="1"/>
</dbReference>
<dbReference type="PIRSF" id="PIRSF000441">
    <property type="entry name" value="CysE"/>
    <property type="match status" value="1"/>
</dbReference>
<dbReference type="PANTHER" id="PTHR42811">
    <property type="entry name" value="SERINE ACETYLTRANSFERASE"/>
    <property type="match status" value="1"/>
</dbReference>
<feature type="region of interest" description="Disordered" evidence="13">
    <location>
        <begin position="178"/>
        <end position="200"/>
    </location>
</feature>
<dbReference type="InterPro" id="IPR045304">
    <property type="entry name" value="LbH_SAT"/>
</dbReference>
<dbReference type="AlphaFoldDB" id="A0A1H8N7X9"/>
<evidence type="ECO:0000256" key="9">
    <source>
        <dbReference type="ARBA" id="ARBA00022737"/>
    </source>
</evidence>
<evidence type="ECO:0000256" key="11">
    <source>
        <dbReference type="ARBA" id="ARBA00023315"/>
    </source>
</evidence>
<evidence type="ECO:0000256" key="3">
    <source>
        <dbReference type="ARBA" id="ARBA00007274"/>
    </source>
</evidence>
<name>A0A1H8N7X9_9EURY</name>
<evidence type="ECO:0000256" key="5">
    <source>
        <dbReference type="ARBA" id="ARBA00018522"/>
    </source>
</evidence>
<dbReference type="RefSeq" id="WP_092660328.1">
    <property type="nucleotide sequence ID" value="NZ_FOCX01000010.1"/>
</dbReference>
<sequence>MFDRLDNIRKHVTEDVRTALAKDPAAKSALEVALLYPGLHAVWLYRIAHFLWTGDHQLAARALSEIARFLTGVEIHPAATIGRRLFIDHGHGVVIGETADIGDDVLMYHGVTLGGNSMRQSKRHPTVEDCATLGAKATLLGDIAIGEGATVGAGSVVTESIPPGATAKGVPAEITARAGPSEEATNPTTAGSEPHWLADC</sequence>
<evidence type="ECO:0000256" key="13">
    <source>
        <dbReference type="SAM" id="MobiDB-lite"/>
    </source>
</evidence>
<evidence type="ECO:0000256" key="12">
    <source>
        <dbReference type="ARBA" id="ARBA00049486"/>
    </source>
</evidence>
<dbReference type="Gene3D" id="2.160.10.10">
    <property type="entry name" value="Hexapeptide repeat proteins"/>
    <property type="match status" value="1"/>
</dbReference>
<evidence type="ECO:0000256" key="10">
    <source>
        <dbReference type="ARBA" id="ARBA00023192"/>
    </source>
</evidence>
<evidence type="ECO:0000256" key="4">
    <source>
        <dbReference type="ARBA" id="ARBA00013266"/>
    </source>
</evidence>
<dbReference type="GO" id="GO:0005737">
    <property type="term" value="C:cytoplasm"/>
    <property type="evidence" value="ECO:0007669"/>
    <property type="project" value="UniProtKB-SubCell"/>
</dbReference>
<keyword evidence="8 14" id="KW-0808">Transferase</keyword>
<dbReference type="InterPro" id="IPR042122">
    <property type="entry name" value="Ser_AcTrfase_N_sf"/>
</dbReference>
<dbReference type="GO" id="GO:0006535">
    <property type="term" value="P:cysteine biosynthetic process from serine"/>
    <property type="evidence" value="ECO:0007669"/>
    <property type="project" value="InterPro"/>
</dbReference>
<dbReference type="EC" id="2.3.1.30" evidence="4"/>
<evidence type="ECO:0000256" key="1">
    <source>
        <dbReference type="ARBA" id="ARBA00004496"/>
    </source>
</evidence>
<dbReference type="Proteomes" id="UP000198775">
    <property type="component" value="Unassembled WGS sequence"/>
</dbReference>
<keyword evidence="9" id="KW-0677">Repeat</keyword>
<dbReference type="FunFam" id="1.10.3130.10:FF:000003">
    <property type="entry name" value="Serine acetyltransferase"/>
    <property type="match status" value="1"/>
</dbReference>
<dbReference type="CDD" id="cd03354">
    <property type="entry name" value="LbH_SAT"/>
    <property type="match status" value="1"/>
</dbReference>
<evidence type="ECO:0000256" key="7">
    <source>
        <dbReference type="ARBA" id="ARBA00022605"/>
    </source>
</evidence>
<dbReference type="EMBL" id="FOCX01000010">
    <property type="protein sequence ID" value="SEO25801.1"/>
    <property type="molecule type" value="Genomic_DNA"/>
</dbReference>
<comment type="catalytic activity">
    <reaction evidence="12">
        <text>L-serine + acetyl-CoA = O-acetyl-L-serine + CoA</text>
        <dbReference type="Rhea" id="RHEA:24560"/>
        <dbReference type="ChEBI" id="CHEBI:33384"/>
        <dbReference type="ChEBI" id="CHEBI:57287"/>
        <dbReference type="ChEBI" id="CHEBI:57288"/>
        <dbReference type="ChEBI" id="CHEBI:58340"/>
        <dbReference type="EC" id="2.3.1.30"/>
    </reaction>
</comment>
<keyword evidence="10" id="KW-0198">Cysteine biosynthesis</keyword>
<evidence type="ECO:0000256" key="6">
    <source>
        <dbReference type="ARBA" id="ARBA00022490"/>
    </source>
</evidence>
<dbReference type="OrthoDB" id="10940at2157"/>
<dbReference type="InterPro" id="IPR018357">
    <property type="entry name" value="Hexapep_transf_CS"/>
</dbReference>
<comment type="similarity">
    <text evidence="3">Belongs to the transferase hexapeptide repeat family.</text>
</comment>
<evidence type="ECO:0000256" key="8">
    <source>
        <dbReference type="ARBA" id="ARBA00022679"/>
    </source>
</evidence>
<keyword evidence="6" id="KW-0963">Cytoplasm</keyword>
<keyword evidence="11" id="KW-0012">Acyltransferase</keyword>
<dbReference type="PROSITE" id="PS00101">
    <property type="entry name" value="HEXAPEP_TRANSFERASES"/>
    <property type="match status" value="1"/>
</dbReference>
<evidence type="ECO:0000313" key="15">
    <source>
        <dbReference type="Proteomes" id="UP000198775"/>
    </source>
</evidence>
<proteinExistence type="inferred from homology"/>
<evidence type="ECO:0000313" key="14">
    <source>
        <dbReference type="EMBL" id="SEO25801.1"/>
    </source>
</evidence>
<keyword evidence="15" id="KW-1185">Reference proteome</keyword>
<dbReference type="InterPro" id="IPR053376">
    <property type="entry name" value="Serine_acetyltransferase"/>
</dbReference>
<accession>A0A1H8N7X9</accession>
<dbReference type="NCBIfam" id="TIGR01172">
    <property type="entry name" value="cysE"/>
    <property type="match status" value="1"/>
</dbReference>
<dbReference type="GO" id="GO:0009001">
    <property type="term" value="F:serine O-acetyltransferase activity"/>
    <property type="evidence" value="ECO:0007669"/>
    <property type="project" value="UniProtKB-EC"/>
</dbReference>
<evidence type="ECO:0000256" key="2">
    <source>
        <dbReference type="ARBA" id="ARBA00004876"/>
    </source>
</evidence>
<keyword evidence="7" id="KW-0028">Amino-acid biosynthesis</keyword>
<dbReference type="InterPro" id="IPR005881">
    <property type="entry name" value="Ser_O-AcTrfase"/>
</dbReference>
<dbReference type="InterPro" id="IPR011004">
    <property type="entry name" value="Trimer_LpxA-like_sf"/>
</dbReference>
<reference evidence="15" key="1">
    <citation type="submission" date="2016-10" db="EMBL/GenBank/DDBJ databases">
        <authorList>
            <person name="Varghese N."/>
            <person name="Submissions S."/>
        </authorList>
    </citation>
    <scope>NUCLEOTIDE SEQUENCE [LARGE SCALE GENOMIC DNA]</scope>
    <source>
        <strain evidence="15">IBRC-M 10043</strain>
    </source>
</reference>
<dbReference type="FunFam" id="2.160.10.10:FF:000007">
    <property type="entry name" value="Serine acetyltransferase"/>
    <property type="match status" value="1"/>
</dbReference>
<comment type="pathway">
    <text evidence="2">Amino-acid biosynthesis; L-cysteine biosynthesis; L-cysteine from L-serine: step 1/2.</text>
</comment>
<dbReference type="Gene3D" id="1.10.3130.10">
    <property type="entry name" value="serine acetyltransferase, domain 1"/>
    <property type="match status" value="1"/>
</dbReference>
<organism evidence="14 15">
    <name type="scientific">Halorientalis persicus</name>
    <dbReference type="NCBI Taxonomy" id="1367881"/>
    <lineage>
        <taxon>Archaea</taxon>
        <taxon>Methanobacteriati</taxon>
        <taxon>Methanobacteriota</taxon>
        <taxon>Stenosarchaea group</taxon>
        <taxon>Halobacteria</taxon>
        <taxon>Halobacteriales</taxon>
        <taxon>Haloarculaceae</taxon>
        <taxon>Halorientalis</taxon>
    </lineage>
</organism>
<comment type="subcellular location">
    <subcellularLocation>
        <location evidence="1">Cytoplasm</location>
    </subcellularLocation>
</comment>
<gene>
    <name evidence="14" type="ORF">SAMN05216388_101058</name>
</gene>
<protein>
    <recommendedName>
        <fullName evidence="5">Serine acetyltransferase</fullName>
        <ecNumber evidence="4">2.3.1.30</ecNumber>
    </recommendedName>
</protein>